<gene>
    <name evidence="2" type="ORF">V5O48_008446</name>
</gene>
<feature type="compositionally biased region" description="Polar residues" evidence="1">
    <location>
        <begin position="80"/>
        <end position="89"/>
    </location>
</feature>
<evidence type="ECO:0000256" key="1">
    <source>
        <dbReference type="SAM" id="MobiDB-lite"/>
    </source>
</evidence>
<feature type="region of interest" description="Disordered" evidence="1">
    <location>
        <begin position="71"/>
        <end position="101"/>
    </location>
</feature>
<dbReference type="Proteomes" id="UP001465976">
    <property type="component" value="Unassembled WGS sequence"/>
</dbReference>
<keyword evidence="3" id="KW-1185">Reference proteome</keyword>
<proteinExistence type="predicted"/>
<organism evidence="2 3">
    <name type="scientific">Marasmius crinis-equi</name>
    <dbReference type="NCBI Taxonomy" id="585013"/>
    <lineage>
        <taxon>Eukaryota</taxon>
        <taxon>Fungi</taxon>
        <taxon>Dikarya</taxon>
        <taxon>Basidiomycota</taxon>
        <taxon>Agaricomycotina</taxon>
        <taxon>Agaricomycetes</taxon>
        <taxon>Agaricomycetidae</taxon>
        <taxon>Agaricales</taxon>
        <taxon>Marasmiineae</taxon>
        <taxon>Marasmiaceae</taxon>
        <taxon>Marasmius</taxon>
    </lineage>
</organism>
<evidence type="ECO:0000313" key="2">
    <source>
        <dbReference type="EMBL" id="KAL0573508.1"/>
    </source>
</evidence>
<feature type="region of interest" description="Disordered" evidence="1">
    <location>
        <begin position="123"/>
        <end position="156"/>
    </location>
</feature>
<feature type="compositionally biased region" description="Basic and acidic residues" evidence="1">
    <location>
        <begin position="124"/>
        <end position="139"/>
    </location>
</feature>
<name>A0ABR3FDV3_9AGAR</name>
<comment type="caution">
    <text evidence="2">The sequence shown here is derived from an EMBL/GenBank/DDBJ whole genome shotgun (WGS) entry which is preliminary data.</text>
</comment>
<accession>A0ABR3FDV3</accession>
<reference evidence="2 3" key="1">
    <citation type="submission" date="2024-02" db="EMBL/GenBank/DDBJ databases">
        <title>A draft genome for the cacao thread blight pathogen Marasmius crinis-equi.</title>
        <authorList>
            <person name="Cohen S.P."/>
            <person name="Baruah I.K."/>
            <person name="Amoako-Attah I."/>
            <person name="Bukari Y."/>
            <person name="Meinhardt L.W."/>
            <person name="Bailey B.A."/>
        </authorList>
    </citation>
    <scope>NUCLEOTIDE SEQUENCE [LARGE SCALE GENOMIC DNA]</scope>
    <source>
        <strain evidence="2 3">GH-76</strain>
    </source>
</reference>
<evidence type="ECO:0000313" key="3">
    <source>
        <dbReference type="Proteomes" id="UP001465976"/>
    </source>
</evidence>
<sequence length="156" mass="17258">MSDEVDSEDMIYRKYILSEGLELPVRGMPSTLDGESAVRLIKIRKEGDSAEIIQVTGRSFTVYTFEPRDDKGKEAVKTAGPSSNATTEGQPAVQIHEPAGRGAERFSSLELSLSSLTFNPWADIRPEHEGHFPEDENQLRHPHLALSSISRKPGKP</sequence>
<dbReference type="EMBL" id="JBAHYK010000497">
    <property type="protein sequence ID" value="KAL0573508.1"/>
    <property type="molecule type" value="Genomic_DNA"/>
</dbReference>
<protein>
    <submittedName>
        <fullName evidence="2">Uncharacterized protein</fullName>
    </submittedName>
</protein>